<protein>
    <submittedName>
        <fullName evidence="1">Uncharacterized protein</fullName>
    </submittedName>
</protein>
<dbReference type="RefSeq" id="WP_310931007.1">
    <property type="nucleotide sequence ID" value="NZ_JAMQOQ010000011.1"/>
</dbReference>
<sequence length="200" mass="23052">MSHEFSIIREENGDQPSVDDQVTVAQALYDEGVLSEEEALKEDEIAELLEERGDELEYKLRTSLDNLRDIPVIVGYFPPGSRYVPISERRDEIVFGEVEETVRIDREALLDHVHDDDPDDEEELPLTADGRGITVREVIADDADIDPEKVKHYLRNGSRDTQRERLNDAIDAIVDSDEVTKRDDYGKVVFRHKAYRYHLI</sequence>
<name>A0ABU2G9U2_9EURY</name>
<proteinExistence type="predicted"/>
<dbReference type="EMBL" id="JAMQOQ010000011">
    <property type="protein sequence ID" value="MDS0297064.1"/>
    <property type="molecule type" value="Genomic_DNA"/>
</dbReference>
<evidence type="ECO:0000313" key="2">
    <source>
        <dbReference type="Proteomes" id="UP001254813"/>
    </source>
</evidence>
<organism evidence="1 2">
    <name type="scientific">Halogeometricum luteum</name>
    <dbReference type="NCBI Taxonomy" id="2950537"/>
    <lineage>
        <taxon>Archaea</taxon>
        <taxon>Methanobacteriati</taxon>
        <taxon>Methanobacteriota</taxon>
        <taxon>Stenosarchaea group</taxon>
        <taxon>Halobacteria</taxon>
        <taxon>Halobacteriales</taxon>
        <taxon>Haloferacaceae</taxon>
        <taxon>Halogeometricum</taxon>
    </lineage>
</organism>
<dbReference type="Proteomes" id="UP001254813">
    <property type="component" value="Unassembled WGS sequence"/>
</dbReference>
<evidence type="ECO:0000313" key="1">
    <source>
        <dbReference type="EMBL" id="MDS0297064.1"/>
    </source>
</evidence>
<comment type="caution">
    <text evidence="1">The sequence shown here is derived from an EMBL/GenBank/DDBJ whole genome shotgun (WGS) entry which is preliminary data.</text>
</comment>
<reference evidence="1 2" key="1">
    <citation type="submission" date="2022-06" db="EMBL/GenBank/DDBJ databases">
        <title>Halogeometricum sp. a new haloarchaeum isolate from saline soil.</title>
        <authorList>
            <person name="Strakova D."/>
            <person name="Galisteo C."/>
            <person name="Sanchez-Porro C."/>
            <person name="Ventosa A."/>
        </authorList>
    </citation>
    <scope>NUCLEOTIDE SEQUENCE [LARGE SCALE GENOMIC DNA]</scope>
    <source>
        <strain evidence="2">S3BR25-2</strain>
    </source>
</reference>
<keyword evidence="2" id="KW-1185">Reference proteome</keyword>
<gene>
    <name evidence="1" type="ORF">NDI79_23135</name>
</gene>
<accession>A0ABU2G9U2</accession>